<feature type="region of interest" description="Disordered" evidence="1">
    <location>
        <begin position="1"/>
        <end position="29"/>
    </location>
</feature>
<dbReference type="Proteomes" id="UP000823775">
    <property type="component" value="Unassembled WGS sequence"/>
</dbReference>
<proteinExistence type="predicted"/>
<feature type="non-terminal residue" evidence="2">
    <location>
        <position position="1"/>
    </location>
</feature>
<accession>A0ABS8WVG2</accession>
<keyword evidence="3" id="KW-1185">Reference proteome</keyword>
<gene>
    <name evidence="2" type="ORF">HAX54_009576</name>
</gene>
<protein>
    <submittedName>
        <fullName evidence="2">Uncharacterized protein</fullName>
    </submittedName>
</protein>
<evidence type="ECO:0000313" key="2">
    <source>
        <dbReference type="EMBL" id="MCE3216940.1"/>
    </source>
</evidence>
<name>A0ABS8WVG2_DATST</name>
<sequence>GNREEIEMHKEERDKSSTTKKGRIEEVESGVQETVAGKVIEKEETPIVDWKPDNIDNTEREKKDTGQKEYKPFNNVQQENDKKEIPDVQELTMVQKQQM</sequence>
<feature type="compositionally biased region" description="Basic and acidic residues" evidence="1">
    <location>
        <begin position="1"/>
        <end position="26"/>
    </location>
</feature>
<feature type="region of interest" description="Disordered" evidence="1">
    <location>
        <begin position="44"/>
        <end position="88"/>
    </location>
</feature>
<feature type="compositionally biased region" description="Basic and acidic residues" evidence="1">
    <location>
        <begin position="44"/>
        <end position="71"/>
    </location>
</feature>
<dbReference type="EMBL" id="JACEIK010015205">
    <property type="protein sequence ID" value="MCE3216940.1"/>
    <property type="molecule type" value="Genomic_DNA"/>
</dbReference>
<comment type="caution">
    <text evidence="2">The sequence shown here is derived from an EMBL/GenBank/DDBJ whole genome shotgun (WGS) entry which is preliminary data.</text>
</comment>
<evidence type="ECO:0000313" key="3">
    <source>
        <dbReference type="Proteomes" id="UP000823775"/>
    </source>
</evidence>
<organism evidence="2 3">
    <name type="scientific">Datura stramonium</name>
    <name type="common">Jimsonweed</name>
    <name type="synonym">Common thornapple</name>
    <dbReference type="NCBI Taxonomy" id="4076"/>
    <lineage>
        <taxon>Eukaryota</taxon>
        <taxon>Viridiplantae</taxon>
        <taxon>Streptophyta</taxon>
        <taxon>Embryophyta</taxon>
        <taxon>Tracheophyta</taxon>
        <taxon>Spermatophyta</taxon>
        <taxon>Magnoliopsida</taxon>
        <taxon>eudicotyledons</taxon>
        <taxon>Gunneridae</taxon>
        <taxon>Pentapetalae</taxon>
        <taxon>asterids</taxon>
        <taxon>lamiids</taxon>
        <taxon>Solanales</taxon>
        <taxon>Solanaceae</taxon>
        <taxon>Solanoideae</taxon>
        <taxon>Datureae</taxon>
        <taxon>Datura</taxon>
    </lineage>
</organism>
<evidence type="ECO:0000256" key="1">
    <source>
        <dbReference type="SAM" id="MobiDB-lite"/>
    </source>
</evidence>
<reference evidence="2 3" key="1">
    <citation type="journal article" date="2021" name="BMC Genomics">
        <title>Datura genome reveals duplications of psychoactive alkaloid biosynthetic genes and high mutation rate following tissue culture.</title>
        <authorList>
            <person name="Rajewski A."/>
            <person name="Carter-House D."/>
            <person name="Stajich J."/>
            <person name="Litt A."/>
        </authorList>
    </citation>
    <scope>NUCLEOTIDE SEQUENCE [LARGE SCALE GENOMIC DNA]</scope>
    <source>
        <strain evidence="2">AR-01</strain>
    </source>
</reference>